<evidence type="ECO:0000313" key="7">
    <source>
        <dbReference type="EMBL" id="USS02367.1"/>
    </source>
</evidence>
<keyword evidence="4 5" id="KW-0472">Membrane</keyword>
<feature type="transmembrane region" description="Helical" evidence="5">
    <location>
        <begin position="291"/>
        <end position="312"/>
    </location>
</feature>
<dbReference type="InterPro" id="IPR038665">
    <property type="entry name" value="Voltage-dep_anion_channel_sf"/>
</dbReference>
<dbReference type="GO" id="GO:0005886">
    <property type="term" value="C:plasma membrane"/>
    <property type="evidence" value="ECO:0007669"/>
    <property type="project" value="TreeGrafter"/>
</dbReference>
<dbReference type="Pfam" id="PF03595">
    <property type="entry name" value="SLAC1"/>
    <property type="match status" value="1"/>
</dbReference>
<evidence type="ECO:0000256" key="1">
    <source>
        <dbReference type="ARBA" id="ARBA00004141"/>
    </source>
</evidence>
<evidence type="ECO:0000313" key="6">
    <source>
        <dbReference type="EMBL" id="AYE35751.1"/>
    </source>
</evidence>
<dbReference type="PANTHER" id="PTHR37955:SF1">
    <property type="entry name" value="DEP DOMAIN-CONTAINING PROTEIN"/>
    <property type="match status" value="1"/>
</dbReference>
<feature type="transmembrane region" description="Helical" evidence="5">
    <location>
        <begin position="250"/>
        <end position="271"/>
    </location>
</feature>
<dbReference type="GeneID" id="303562120"/>
<dbReference type="OrthoDB" id="309023at2"/>
<proteinExistence type="predicted"/>
<feature type="transmembrane region" description="Helical" evidence="5">
    <location>
        <begin position="163"/>
        <end position="181"/>
    </location>
</feature>
<keyword evidence="2 5" id="KW-0812">Transmembrane</keyword>
<reference evidence="7" key="2">
    <citation type="submission" date="2022-06" db="EMBL/GenBank/DDBJ databases">
        <authorList>
            <person name="Holder M.E."/>
            <person name="Ajami N.J."/>
            <person name="Petrosino J.F."/>
        </authorList>
    </citation>
    <scope>NUCLEOTIDE SEQUENCE</scope>
    <source>
        <strain evidence="7">RMA 8861</strain>
    </source>
</reference>
<dbReference type="EMBL" id="CP023671">
    <property type="protein sequence ID" value="AYE35751.1"/>
    <property type="molecule type" value="Genomic_DNA"/>
</dbReference>
<dbReference type="Proteomes" id="UP000280586">
    <property type="component" value="Chromosome"/>
</dbReference>
<dbReference type="InterPro" id="IPR052951">
    <property type="entry name" value="Tellurite_res_ion_channel"/>
</dbReference>
<gene>
    <name evidence="6" type="ORF">CP523_15630</name>
    <name evidence="7" type="ORF">NH397_08120</name>
</gene>
<protein>
    <submittedName>
        <fullName evidence="7">TDT family transporter</fullName>
    </submittedName>
</protein>
<dbReference type="CDD" id="cd09325">
    <property type="entry name" value="TDT_C4-dicarb_trans"/>
    <property type="match status" value="1"/>
</dbReference>
<accession>A0A9N7JPL8</accession>
<feature type="transmembrane region" description="Helical" evidence="5">
    <location>
        <begin position="106"/>
        <end position="126"/>
    </location>
</feature>
<evidence type="ECO:0000313" key="9">
    <source>
        <dbReference type="Proteomes" id="UP001055437"/>
    </source>
</evidence>
<feature type="transmembrane region" description="Helical" evidence="5">
    <location>
        <begin position="138"/>
        <end position="157"/>
    </location>
</feature>
<reference evidence="6 8" key="1">
    <citation type="submission" date="2017-09" db="EMBL/GenBank/DDBJ databases">
        <authorList>
            <person name="Thomas P."/>
            <person name="Seyboldt C."/>
        </authorList>
    </citation>
    <scope>NUCLEOTIDE SEQUENCE [LARGE SCALE GENOMIC DNA]</scope>
    <source>
        <strain evidence="6 8">DSM 7534</strain>
    </source>
</reference>
<evidence type="ECO:0000313" key="8">
    <source>
        <dbReference type="Proteomes" id="UP000280586"/>
    </source>
</evidence>
<feature type="transmembrane region" description="Helical" evidence="5">
    <location>
        <begin position="219"/>
        <end position="238"/>
    </location>
</feature>
<comment type="subcellular location">
    <subcellularLocation>
        <location evidence="1">Membrane</location>
        <topology evidence="1">Multi-pass membrane protein</topology>
    </subcellularLocation>
</comment>
<feature type="transmembrane region" description="Helical" evidence="5">
    <location>
        <begin position="74"/>
        <end position="94"/>
    </location>
</feature>
<dbReference type="EMBL" id="CP099799">
    <property type="protein sequence ID" value="USS02367.1"/>
    <property type="molecule type" value="Genomic_DNA"/>
</dbReference>
<dbReference type="InterPro" id="IPR004695">
    <property type="entry name" value="SLAC1/Mae1/Ssu1/TehA"/>
</dbReference>
<dbReference type="AlphaFoldDB" id="A0A9N7JPL8"/>
<evidence type="ECO:0000256" key="5">
    <source>
        <dbReference type="SAM" id="Phobius"/>
    </source>
</evidence>
<dbReference type="PANTHER" id="PTHR37955">
    <property type="entry name" value="TELLURITE RESISTANCE PROTEIN TEHA"/>
    <property type="match status" value="1"/>
</dbReference>
<evidence type="ECO:0000256" key="4">
    <source>
        <dbReference type="ARBA" id="ARBA00023136"/>
    </source>
</evidence>
<evidence type="ECO:0000256" key="2">
    <source>
        <dbReference type="ARBA" id="ARBA00022692"/>
    </source>
</evidence>
<dbReference type="RefSeq" id="WP_066678621.1">
    <property type="nucleotide sequence ID" value="NZ_CABMIZ010000047.1"/>
</dbReference>
<keyword evidence="3 5" id="KW-1133">Transmembrane helix</keyword>
<sequence length="319" mass="35895">MSNKDILSKEKLKNLPIGVMATLLGTLTLSNVFAMLGFNSLRHLAVNIGVVIILAGFMKLFLHPKQVFTEMDDTVLGSIYPTFCMSMMLMAAYYVKYNFTLGKSLWLFAVSLNVIVLIIFTYNNLIKKFEINKFLPPYFVPYVGIIVAVITSTAMKAPVITKVIFYFSFIAYFIILPFMIYRLATKPVADLPYPTLCIMAAPPSLCVVAYLTLFKEANVYLTLFVYLIVILCCIYMYTRLPKILRMKFTPSFAGITFPLAISTLATFKVSALMNDIGQATFSNILRELGSLQLILASAGILFVIYNFIKLLIDSFKIEN</sequence>
<feature type="transmembrane region" description="Helical" evidence="5">
    <location>
        <begin position="193"/>
        <end position="213"/>
    </location>
</feature>
<keyword evidence="9" id="KW-1185">Reference proteome</keyword>
<evidence type="ECO:0000256" key="3">
    <source>
        <dbReference type="ARBA" id="ARBA00022989"/>
    </source>
</evidence>
<dbReference type="KEGG" id="csep:CP523_15630"/>
<organism evidence="6 8">
    <name type="scientific">Clostridium septicum</name>
    <dbReference type="NCBI Taxonomy" id="1504"/>
    <lineage>
        <taxon>Bacteria</taxon>
        <taxon>Bacillati</taxon>
        <taxon>Bacillota</taxon>
        <taxon>Clostridia</taxon>
        <taxon>Eubacteriales</taxon>
        <taxon>Clostridiaceae</taxon>
        <taxon>Clostridium</taxon>
    </lineage>
</organism>
<name>A0A9N7JPL8_CLOSE</name>
<dbReference type="Proteomes" id="UP001055437">
    <property type="component" value="Chromosome"/>
</dbReference>
<dbReference type="Gene3D" id="1.50.10.150">
    <property type="entry name" value="Voltage-dependent anion channel"/>
    <property type="match status" value="1"/>
</dbReference>
<dbReference type="GO" id="GO:0046583">
    <property type="term" value="F:monoatomic cation efflux transmembrane transporter activity"/>
    <property type="evidence" value="ECO:0007669"/>
    <property type="project" value="TreeGrafter"/>
</dbReference>
<feature type="transmembrane region" description="Helical" evidence="5">
    <location>
        <begin position="12"/>
        <end position="38"/>
    </location>
</feature>
<feature type="transmembrane region" description="Helical" evidence="5">
    <location>
        <begin position="44"/>
        <end position="62"/>
    </location>
</feature>